<sequence>MARELSHPFSLAYALSWTIFVPQFCRDGRMVEAWAEALLALATEQGFAQMSLLGMILQGWALAAQGQGEEGIAQMRQGLAAWQGMGVKTAVPYCLTLLAETCGANGQAAEGLRLMAEALAVVHDTGERFHEAECYRVRGALLLMQVTPDVPQAEVCFQQALAIARRQQAKAWELRAAMSLSRLWQQQGKRAEARELLAPLDGWFTEGFDTADLQETRALLAELA</sequence>
<dbReference type="PANTHER" id="PTHR47691:SF3">
    <property type="entry name" value="HTH-TYPE TRANSCRIPTIONAL REGULATOR RV0890C-RELATED"/>
    <property type="match status" value="1"/>
</dbReference>
<reference evidence="1" key="1">
    <citation type="submission" date="2019-03" db="EMBL/GenBank/DDBJ databases">
        <title>Lake Tanganyika Metagenome-Assembled Genomes (MAGs).</title>
        <authorList>
            <person name="Tran P."/>
        </authorList>
    </citation>
    <scope>NUCLEOTIDE SEQUENCE</scope>
    <source>
        <strain evidence="1">K_DeepCast_65m_m2_066</strain>
    </source>
</reference>
<accession>A0A938B2W9</accession>
<proteinExistence type="predicted"/>
<evidence type="ECO:0000313" key="2">
    <source>
        <dbReference type="Proteomes" id="UP000712673"/>
    </source>
</evidence>
<protein>
    <recommendedName>
        <fullName evidence="3">MalT-like TPR region domain-containing protein</fullName>
    </recommendedName>
</protein>
<name>A0A938B2W9_UNCTE</name>
<comment type="caution">
    <text evidence="1">The sequence shown here is derived from an EMBL/GenBank/DDBJ whole genome shotgun (WGS) entry which is preliminary data.</text>
</comment>
<dbReference type="InterPro" id="IPR011990">
    <property type="entry name" value="TPR-like_helical_dom_sf"/>
</dbReference>
<dbReference type="Proteomes" id="UP000712673">
    <property type="component" value="Unassembled WGS sequence"/>
</dbReference>
<dbReference type="PANTHER" id="PTHR47691">
    <property type="entry name" value="REGULATOR-RELATED"/>
    <property type="match status" value="1"/>
</dbReference>
<dbReference type="EMBL" id="VGLS01000380">
    <property type="protein sequence ID" value="MBM3224671.1"/>
    <property type="molecule type" value="Genomic_DNA"/>
</dbReference>
<dbReference type="SUPFAM" id="SSF48452">
    <property type="entry name" value="TPR-like"/>
    <property type="match status" value="1"/>
</dbReference>
<organism evidence="1 2">
    <name type="scientific">Tectimicrobiota bacterium</name>
    <dbReference type="NCBI Taxonomy" id="2528274"/>
    <lineage>
        <taxon>Bacteria</taxon>
        <taxon>Pseudomonadati</taxon>
        <taxon>Nitrospinota/Tectimicrobiota group</taxon>
        <taxon>Candidatus Tectimicrobiota</taxon>
    </lineage>
</organism>
<evidence type="ECO:0000313" key="1">
    <source>
        <dbReference type="EMBL" id="MBM3224671.1"/>
    </source>
</evidence>
<gene>
    <name evidence="1" type="ORF">FJZ47_12820</name>
</gene>
<dbReference type="Gene3D" id="1.25.40.10">
    <property type="entry name" value="Tetratricopeptide repeat domain"/>
    <property type="match status" value="1"/>
</dbReference>
<dbReference type="AlphaFoldDB" id="A0A938B2W9"/>
<evidence type="ECO:0008006" key="3">
    <source>
        <dbReference type="Google" id="ProtNLM"/>
    </source>
</evidence>